<dbReference type="Proteomes" id="UP000245125">
    <property type="component" value="Unassembled WGS sequence"/>
</dbReference>
<evidence type="ECO:0000313" key="5">
    <source>
        <dbReference type="EMBL" id="SPQ00718.1"/>
    </source>
</evidence>
<dbReference type="Pfam" id="PF20257">
    <property type="entry name" value="SAM_HAT_C"/>
    <property type="match status" value="1"/>
</dbReference>
<keyword evidence="1" id="KW-0949">S-adenosyl-L-methionine</keyword>
<keyword evidence="6" id="KW-1185">Reference proteome</keyword>
<name>A0A2U3QH50_9BACT</name>
<dbReference type="PANTHER" id="PTHR35092">
    <property type="entry name" value="CHLORINASE MJ1651"/>
    <property type="match status" value="1"/>
</dbReference>
<evidence type="ECO:0000313" key="6">
    <source>
        <dbReference type="Proteomes" id="UP000245125"/>
    </source>
</evidence>
<dbReference type="Gene3D" id="2.40.30.90">
    <property type="entry name" value="Bacterial fluorinating enzyme like"/>
    <property type="match status" value="1"/>
</dbReference>
<evidence type="ECO:0000256" key="1">
    <source>
        <dbReference type="ARBA" id="ARBA00022691"/>
    </source>
</evidence>
<dbReference type="SUPFAM" id="SSF102522">
    <property type="entry name" value="Bacterial fluorinating enzyme, N-terminal domain"/>
    <property type="match status" value="1"/>
</dbReference>
<evidence type="ECO:0000256" key="2">
    <source>
        <dbReference type="ARBA" id="ARBA00024035"/>
    </source>
</evidence>
<dbReference type="Pfam" id="PF01887">
    <property type="entry name" value="SAM_HAT_N"/>
    <property type="match status" value="1"/>
</dbReference>
<organism evidence="5 6">
    <name type="scientific">Candidatus Sulfobium mesophilum</name>
    <dbReference type="NCBI Taxonomy" id="2016548"/>
    <lineage>
        <taxon>Bacteria</taxon>
        <taxon>Pseudomonadati</taxon>
        <taxon>Nitrospirota</taxon>
        <taxon>Nitrospiria</taxon>
        <taxon>Nitrospirales</taxon>
        <taxon>Nitrospiraceae</taxon>
        <taxon>Candidatus Sulfobium</taxon>
    </lineage>
</organism>
<accession>A0A2U3QH50</accession>
<sequence>MPGRQLITLTTDFGYKDPFVGVMKGVILKISPEAEIIDLTHGIRPHDIVEAAYTIGMNFQYFPDETLHVVVVDPGVGSSRRPIFALSNHHFFLGPDNGVFSYIYGMEHEALSVIHVTADHYFLEKRSTTFQGRDVFAPIAAWFSRGVRMEKFGEPITDYEKVALPRPVVIPGGEVQGEIIITDGFGNAITNISQDDIDIACGAGAKDDCKIIFRGSEMPLKEFYAEGDKGSLCSVVNSSGLLEFFVYGGNAADVSGAAVGEKVAVVLRK</sequence>
<feature type="domain" description="S-adenosyl-l-methionine hydroxide adenosyltransferase N-terminal" evidence="3">
    <location>
        <begin position="7"/>
        <end position="153"/>
    </location>
</feature>
<dbReference type="InterPro" id="IPR023227">
    <property type="entry name" value="SAM_OH_AdoTrfase_C_sf"/>
</dbReference>
<feature type="domain" description="S-adenosyl-l-methionine hydroxide adenosyltransferase C-terminal" evidence="4">
    <location>
        <begin position="177"/>
        <end position="263"/>
    </location>
</feature>
<protein>
    <recommendedName>
        <fullName evidence="7">S-adenosyl-l-methionine hydroxide adenosyltransferase</fullName>
    </recommendedName>
</protein>
<comment type="similarity">
    <text evidence="2">Belongs to the SAM hydrolase / SAM-dependent halogenase family.</text>
</comment>
<dbReference type="InterPro" id="IPR046469">
    <property type="entry name" value="SAM_HAT_N"/>
</dbReference>
<dbReference type="Gene3D" id="3.40.50.10790">
    <property type="entry name" value="S-adenosyl-l-methionine hydroxide adenosyltransferase, N-terminal"/>
    <property type="match status" value="1"/>
</dbReference>
<proteinExistence type="inferred from homology"/>
<dbReference type="AlphaFoldDB" id="A0A2U3QH50"/>
<dbReference type="PIRSF" id="PIRSF006779">
    <property type="entry name" value="UCP006779"/>
    <property type="match status" value="1"/>
</dbReference>
<dbReference type="PANTHER" id="PTHR35092:SF1">
    <property type="entry name" value="CHLORINASE MJ1651"/>
    <property type="match status" value="1"/>
</dbReference>
<dbReference type="EMBL" id="OUUY01000076">
    <property type="protein sequence ID" value="SPQ00718.1"/>
    <property type="molecule type" value="Genomic_DNA"/>
</dbReference>
<dbReference type="OrthoDB" id="9792195at2"/>
<evidence type="ECO:0008006" key="7">
    <source>
        <dbReference type="Google" id="ProtNLM"/>
    </source>
</evidence>
<dbReference type="InterPro" id="IPR046470">
    <property type="entry name" value="SAM_HAT_C"/>
</dbReference>
<evidence type="ECO:0000259" key="3">
    <source>
        <dbReference type="Pfam" id="PF01887"/>
    </source>
</evidence>
<dbReference type="InterPro" id="IPR023228">
    <property type="entry name" value="SAM_OH_AdoTrfase_N_sf"/>
</dbReference>
<evidence type="ECO:0000259" key="4">
    <source>
        <dbReference type="Pfam" id="PF20257"/>
    </source>
</evidence>
<dbReference type="SUPFAM" id="SSF101852">
    <property type="entry name" value="Bacterial fluorinating enzyme, C-terminal domain"/>
    <property type="match status" value="1"/>
</dbReference>
<gene>
    <name evidence="5" type="ORF">NBG4_300025</name>
</gene>
<reference evidence="6" key="1">
    <citation type="submission" date="2018-03" db="EMBL/GenBank/DDBJ databases">
        <authorList>
            <person name="Zecchin S."/>
        </authorList>
    </citation>
    <scope>NUCLEOTIDE SEQUENCE [LARGE SCALE GENOMIC DNA]</scope>
</reference>
<dbReference type="InterPro" id="IPR002747">
    <property type="entry name" value="SAM_OH_AdoTrfase"/>
</dbReference>